<accession>A0AAU7Q742</accession>
<dbReference type="EMBL" id="CP157947">
    <property type="protein sequence ID" value="XBS68869.1"/>
    <property type="molecule type" value="Genomic_DNA"/>
</dbReference>
<evidence type="ECO:0000256" key="1">
    <source>
        <dbReference type="SAM" id="MobiDB-lite"/>
    </source>
</evidence>
<evidence type="ECO:0000313" key="2">
    <source>
        <dbReference type="EMBL" id="XBS68869.1"/>
    </source>
</evidence>
<dbReference type="AlphaFoldDB" id="A0AAU7Q742"/>
<feature type="compositionally biased region" description="Polar residues" evidence="1">
    <location>
        <begin position="74"/>
        <end position="87"/>
    </location>
</feature>
<reference evidence="2" key="1">
    <citation type="submission" date="2024-06" db="EMBL/GenBank/DDBJ databases">
        <authorList>
            <person name="Coelho C."/>
            <person name="Bento M."/>
            <person name="Garcia E."/>
            <person name="Camelo A."/>
            <person name="Brandao I."/>
            <person name="Espirito Santo C."/>
            <person name="Trovao J."/>
            <person name="Verissimo A."/>
            <person name="Costa J."/>
            <person name="Tiago I."/>
        </authorList>
    </citation>
    <scope>NUCLEOTIDE SEQUENCE</scope>
    <source>
        <strain evidence="2">KWT182</strain>
    </source>
</reference>
<organism evidence="2">
    <name type="scientific">Acerihabitans sp. KWT182</name>
    <dbReference type="NCBI Taxonomy" id="3157919"/>
    <lineage>
        <taxon>Bacteria</taxon>
        <taxon>Pseudomonadati</taxon>
        <taxon>Pseudomonadota</taxon>
        <taxon>Gammaproteobacteria</taxon>
        <taxon>Enterobacterales</taxon>
        <taxon>Pectobacteriaceae</taxon>
        <taxon>Acerihabitans</taxon>
    </lineage>
</organism>
<feature type="region of interest" description="Disordered" evidence="1">
    <location>
        <begin position="74"/>
        <end position="93"/>
    </location>
</feature>
<protein>
    <submittedName>
        <fullName evidence="2">Uncharacterized protein</fullName>
    </submittedName>
</protein>
<proteinExistence type="predicted"/>
<sequence>MNEIDTPKRWSCFSCCPLSHTEEQSSSREGRIQVQSVANMPALPIVSAESPVSTQPGERFAAAVDAIANLPDATTSDRAAGSQQGKSARTAGSREDIIGSRSVGCVNMLSPMGVQPDSFKKDFLQRCQDSMFDLTGKYAGAVKQRFEENYGRDNLRDFKIFSIVNFIIIEYIKRHDDLSPEGVSEYNKIKKTLGDILKTDPLNGKSFFSNMRSDASLTKLKKMAQAMKKCIDILFYKNDFGPGDFMLREFVLDFILYFNFSKDVEKIAKISNRIGVLKFLISPYIHALNSGRDLRINCFTRDNDRKYIDNLAQELEFIRDYVEHLVMIETFSKDVLAIERYVNELPAVP</sequence>
<name>A0AAU7Q742_9GAMM</name>
<gene>
    <name evidence="2" type="ORF">ABK905_20250</name>
</gene>